<dbReference type="EMBL" id="LOZE01000029">
    <property type="protein sequence ID" value="KVM36726.1"/>
    <property type="molecule type" value="Genomic_DNA"/>
</dbReference>
<evidence type="ECO:0000313" key="2">
    <source>
        <dbReference type="Proteomes" id="UP000061665"/>
    </source>
</evidence>
<name>A0AB73G5U4_9BURK</name>
<reference evidence="1 2" key="1">
    <citation type="submission" date="2015-11" db="EMBL/GenBank/DDBJ databases">
        <title>Expanding the genomic diversity of Burkholderia species for the development of highly accurate diagnostics.</title>
        <authorList>
            <person name="Sahl J."/>
            <person name="Keim P."/>
            <person name="Wagner D."/>
        </authorList>
    </citation>
    <scope>NUCLEOTIDE SEQUENCE [LARGE SCALE GENOMIC DNA]</scope>
    <source>
        <strain evidence="1 2">MSMB2058</strain>
    </source>
</reference>
<dbReference type="Proteomes" id="UP000061665">
    <property type="component" value="Unassembled WGS sequence"/>
</dbReference>
<evidence type="ECO:0000313" key="1">
    <source>
        <dbReference type="EMBL" id="KVM36726.1"/>
    </source>
</evidence>
<protein>
    <recommendedName>
        <fullName evidence="3">Chemotaxis protein</fullName>
    </recommendedName>
</protein>
<organism evidence="1 2">
    <name type="scientific">Burkholderia ubonensis</name>
    <dbReference type="NCBI Taxonomy" id="101571"/>
    <lineage>
        <taxon>Bacteria</taxon>
        <taxon>Pseudomonadati</taxon>
        <taxon>Pseudomonadota</taxon>
        <taxon>Betaproteobacteria</taxon>
        <taxon>Burkholderiales</taxon>
        <taxon>Burkholderiaceae</taxon>
        <taxon>Burkholderia</taxon>
        <taxon>Burkholderia cepacia complex</taxon>
    </lineage>
</organism>
<proteinExistence type="predicted"/>
<evidence type="ECO:0008006" key="3">
    <source>
        <dbReference type="Google" id="ProtNLM"/>
    </source>
</evidence>
<accession>A0AB73G5U4</accession>
<sequence length="210" mass="23105">MRTGEDEALLMTRLGQVMSLAPTAREAMLRHYPNQPTMWNHWFTQITSAFIQQQLAGQWASFINGIDQHSMTYLEMNADMLGTREPIRPIEQATTSDLQEKLATLKSDLLASDLPESAKIAVLRHVERLTRALDEYAITGAVPILDAVDSAVGHVMRDSQYRSALQSTSVGEQFINILSVVANVVTVAQGLPQLGDAVAAAKHYLTVLTS</sequence>
<comment type="caution">
    <text evidence="1">The sequence shown here is derived from an EMBL/GenBank/DDBJ whole genome shotgun (WGS) entry which is preliminary data.</text>
</comment>
<dbReference type="AlphaFoldDB" id="A0AB73G5U4"/>
<gene>
    <name evidence="1" type="ORF">WJ53_30075</name>
</gene>